<sequence>MESTINCVHEKLMKLGAERLMANVPGKFKGIEAVTGLMTNFLEKIKKIGAEHLMDNALSILKGIEAVIGLITKFLEKIKKTGCLMDDALSKLKGLRVVTDLMTNFLEKIRKTGAFVPLWVWPVLFLLSCCCWFLWGCCCRGTAGKMMKAPGRKSTWMYRHKFESNPRSYFRDLRGKKD</sequence>
<evidence type="ECO:0000313" key="3">
    <source>
        <dbReference type="Proteomes" id="UP000594638"/>
    </source>
</evidence>
<dbReference type="PANTHER" id="PTHR33333:SF32">
    <property type="entry name" value="PSAD1"/>
    <property type="match status" value="1"/>
</dbReference>
<name>A0A8S0PL71_OLEEU</name>
<organism evidence="2 3">
    <name type="scientific">Olea europaea subsp. europaea</name>
    <dbReference type="NCBI Taxonomy" id="158383"/>
    <lineage>
        <taxon>Eukaryota</taxon>
        <taxon>Viridiplantae</taxon>
        <taxon>Streptophyta</taxon>
        <taxon>Embryophyta</taxon>
        <taxon>Tracheophyta</taxon>
        <taxon>Spermatophyta</taxon>
        <taxon>Magnoliopsida</taxon>
        <taxon>eudicotyledons</taxon>
        <taxon>Gunneridae</taxon>
        <taxon>Pentapetalae</taxon>
        <taxon>asterids</taxon>
        <taxon>lamiids</taxon>
        <taxon>Lamiales</taxon>
        <taxon>Oleaceae</taxon>
        <taxon>Oleeae</taxon>
        <taxon>Olea</taxon>
    </lineage>
</organism>
<feature type="transmembrane region" description="Helical" evidence="1">
    <location>
        <begin position="114"/>
        <end position="135"/>
    </location>
</feature>
<evidence type="ECO:0000313" key="2">
    <source>
        <dbReference type="EMBL" id="CAA2952049.1"/>
    </source>
</evidence>
<dbReference type="PANTHER" id="PTHR33333">
    <property type="entry name" value="ERYTHROCYTE MEMBRANE PROTEIN 1-LIKE"/>
    <property type="match status" value="1"/>
</dbReference>
<keyword evidence="3" id="KW-1185">Reference proteome</keyword>
<dbReference type="Gramene" id="OE9A042322T1">
    <property type="protein sequence ID" value="OE9A042322C1"/>
    <property type="gene ID" value="OE9A042322"/>
</dbReference>
<dbReference type="InterPro" id="IPR039926">
    <property type="entry name" value="Egg_app_1"/>
</dbReference>
<dbReference type="AlphaFoldDB" id="A0A8S0PL71"/>
<dbReference type="Proteomes" id="UP000594638">
    <property type="component" value="Unassembled WGS sequence"/>
</dbReference>
<protein>
    <submittedName>
        <fullName evidence="2">Uncharacterized protein</fullName>
    </submittedName>
</protein>
<dbReference type="OrthoDB" id="928333at2759"/>
<gene>
    <name evidence="2" type="ORF">OLEA9_A042322</name>
</gene>
<reference evidence="2 3" key="1">
    <citation type="submission" date="2019-12" db="EMBL/GenBank/DDBJ databases">
        <authorList>
            <person name="Alioto T."/>
            <person name="Alioto T."/>
            <person name="Gomez Garrido J."/>
        </authorList>
    </citation>
    <scope>NUCLEOTIDE SEQUENCE [LARGE SCALE GENOMIC DNA]</scope>
</reference>
<keyword evidence="1" id="KW-0472">Membrane</keyword>
<accession>A0A8S0PL71</accession>
<dbReference type="EMBL" id="CACTIH010000080">
    <property type="protein sequence ID" value="CAA2952049.1"/>
    <property type="molecule type" value="Genomic_DNA"/>
</dbReference>
<evidence type="ECO:0000256" key="1">
    <source>
        <dbReference type="SAM" id="Phobius"/>
    </source>
</evidence>
<keyword evidence="1" id="KW-0812">Transmembrane</keyword>
<proteinExistence type="predicted"/>
<keyword evidence="1" id="KW-1133">Transmembrane helix</keyword>
<comment type="caution">
    <text evidence="2">The sequence shown here is derived from an EMBL/GenBank/DDBJ whole genome shotgun (WGS) entry which is preliminary data.</text>
</comment>